<feature type="signal peptide" evidence="1">
    <location>
        <begin position="1"/>
        <end position="15"/>
    </location>
</feature>
<gene>
    <name evidence="2" type="ORF">PGQ11_004570</name>
</gene>
<protein>
    <recommendedName>
        <fullName evidence="4">AA1-like domain-containing protein</fullName>
    </recommendedName>
</protein>
<feature type="chain" id="PRO_5045871035" description="AA1-like domain-containing protein" evidence="1">
    <location>
        <begin position="16"/>
        <end position="174"/>
    </location>
</feature>
<keyword evidence="3" id="KW-1185">Reference proteome</keyword>
<name>A0ABR2J8N4_9PEZI</name>
<dbReference type="EMBL" id="JAPCWZ010000003">
    <property type="protein sequence ID" value="KAK8874056.1"/>
    <property type="molecule type" value="Genomic_DNA"/>
</dbReference>
<proteinExistence type="predicted"/>
<organism evidence="2 3">
    <name type="scientific">Apiospora arundinis</name>
    <dbReference type="NCBI Taxonomy" id="335852"/>
    <lineage>
        <taxon>Eukaryota</taxon>
        <taxon>Fungi</taxon>
        <taxon>Dikarya</taxon>
        <taxon>Ascomycota</taxon>
        <taxon>Pezizomycotina</taxon>
        <taxon>Sordariomycetes</taxon>
        <taxon>Xylariomycetidae</taxon>
        <taxon>Amphisphaeriales</taxon>
        <taxon>Apiosporaceae</taxon>
        <taxon>Apiospora</taxon>
    </lineage>
</organism>
<reference evidence="2 3" key="1">
    <citation type="journal article" date="2024" name="IMA Fungus">
        <title>Apiospora arundinis, a panoply of carbohydrate-active enzymes and secondary metabolites.</title>
        <authorList>
            <person name="Sorensen T."/>
            <person name="Petersen C."/>
            <person name="Muurmann A.T."/>
            <person name="Christiansen J.V."/>
            <person name="Brundto M.L."/>
            <person name="Overgaard C.K."/>
            <person name="Boysen A.T."/>
            <person name="Wollenberg R.D."/>
            <person name="Larsen T.O."/>
            <person name="Sorensen J.L."/>
            <person name="Nielsen K.L."/>
            <person name="Sondergaard T.E."/>
        </authorList>
    </citation>
    <scope>NUCLEOTIDE SEQUENCE [LARGE SCALE GENOMIC DNA]</scope>
    <source>
        <strain evidence="2 3">AAU 773</strain>
    </source>
</reference>
<sequence length="174" mass="19080">MLLPLVLTLAASCTAISIPRGVIEAKQAFIIPFVASHSPSGRPGNAPYCRLTFNVTDAATNEDTQCKTEYGPCAWSGERPPDVPKPDAAKPAKCQNEDFKFWFSEYGSINNFSVGIAHTYHDKHTGSDVVHTSDSGWINYELTRDRGYSYTCGASGVCNMQFYNITDPLVANFK</sequence>
<evidence type="ECO:0000313" key="2">
    <source>
        <dbReference type="EMBL" id="KAK8874056.1"/>
    </source>
</evidence>
<comment type="caution">
    <text evidence="2">The sequence shown here is derived from an EMBL/GenBank/DDBJ whole genome shotgun (WGS) entry which is preliminary data.</text>
</comment>
<keyword evidence="1" id="KW-0732">Signal</keyword>
<evidence type="ECO:0000313" key="3">
    <source>
        <dbReference type="Proteomes" id="UP001390339"/>
    </source>
</evidence>
<accession>A0ABR2J8N4</accession>
<dbReference type="Proteomes" id="UP001390339">
    <property type="component" value="Unassembled WGS sequence"/>
</dbReference>
<evidence type="ECO:0000256" key="1">
    <source>
        <dbReference type="SAM" id="SignalP"/>
    </source>
</evidence>
<evidence type="ECO:0008006" key="4">
    <source>
        <dbReference type="Google" id="ProtNLM"/>
    </source>
</evidence>